<name>A0A1D6HXG0_MAIZE</name>
<dbReference type="PANTHER" id="PTHR47383:SF6">
    <property type="entry name" value="KINESIN-LIKE PROTEIN"/>
    <property type="match status" value="1"/>
</dbReference>
<reference evidence="1" key="1">
    <citation type="submission" date="2015-12" db="EMBL/GenBank/DDBJ databases">
        <title>Update maize B73 reference genome by single molecule sequencing technologies.</title>
        <authorList>
            <consortium name="Maize Genome Sequencing Project"/>
            <person name="Ware D."/>
        </authorList>
    </citation>
    <scope>NUCLEOTIDE SEQUENCE [LARGE SCALE GENOMIC DNA]</scope>
    <source>
        <tissue evidence="1">Seedling</tissue>
    </source>
</reference>
<dbReference type="PANTHER" id="PTHR47383">
    <property type="entry name" value="OS03G0659800 PROTEIN"/>
    <property type="match status" value="1"/>
</dbReference>
<dbReference type="SMR" id="A0A1D6HXG0"/>
<sequence length="161" mass="17840">MPLGDGAEAADFVLPDELLAALPRDPYKQLDLAHRITALAVSGRVSGLEREAGRLRAEAAGKDRENAELREGVVLLDTALQETNARLRSPMLTMADLPTGTRDPAREFRFPPGWFLEGSKCANIRYHVKEASYQHVIGIPLTSFAYADEENLPVLPWFIKK</sequence>
<evidence type="ECO:0000313" key="1">
    <source>
        <dbReference type="EMBL" id="ONM52906.1"/>
    </source>
</evidence>
<dbReference type="EMBL" id="CM007650">
    <property type="protein sequence ID" value="ONM52906.1"/>
    <property type="molecule type" value="Genomic_DNA"/>
</dbReference>
<dbReference type="InParanoid" id="A0A1D6HXG0"/>
<proteinExistence type="predicted"/>
<dbReference type="ExpressionAtlas" id="A0A1D6HXG0">
    <property type="expression patterns" value="baseline and differential"/>
</dbReference>
<dbReference type="AlphaFoldDB" id="A0A1D6HXG0"/>
<gene>
    <name evidence="1" type="ORF">ZEAMMB73_Zm00001d019442</name>
</gene>
<dbReference type="InterPro" id="IPR058936">
    <property type="entry name" value="At4g15545-like"/>
</dbReference>
<protein>
    <submittedName>
        <fullName evidence="1">Uncharacterized protein</fullName>
    </submittedName>
</protein>
<dbReference type="STRING" id="4577.A0A1D6HXG0"/>
<organism evidence="1">
    <name type="scientific">Zea mays</name>
    <name type="common">Maize</name>
    <dbReference type="NCBI Taxonomy" id="4577"/>
    <lineage>
        <taxon>Eukaryota</taxon>
        <taxon>Viridiplantae</taxon>
        <taxon>Streptophyta</taxon>
        <taxon>Embryophyta</taxon>
        <taxon>Tracheophyta</taxon>
        <taxon>Spermatophyta</taxon>
        <taxon>Magnoliopsida</taxon>
        <taxon>Liliopsida</taxon>
        <taxon>Poales</taxon>
        <taxon>Poaceae</taxon>
        <taxon>PACMAD clade</taxon>
        <taxon>Panicoideae</taxon>
        <taxon>Andropogonodae</taxon>
        <taxon>Andropogoneae</taxon>
        <taxon>Tripsacinae</taxon>
        <taxon>Zea</taxon>
    </lineage>
</organism>
<accession>A0A1D6HXG0</accession>